<feature type="transmembrane region" description="Helical" evidence="9">
    <location>
        <begin position="446"/>
        <end position="466"/>
    </location>
</feature>
<keyword evidence="4 11" id="KW-0808">Transferase</keyword>
<feature type="transmembrane region" description="Helical" evidence="9">
    <location>
        <begin position="277"/>
        <end position="307"/>
    </location>
</feature>
<feature type="region of interest" description="Disordered" evidence="8">
    <location>
        <begin position="1"/>
        <end position="29"/>
    </location>
</feature>
<protein>
    <submittedName>
        <fullName evidence="11">Glycosyl transferase</fullName>
    </submittedName>
</protein>
<accession>A0A5Q3Q7Q5</accession>
<reference evidence="12" key="1">
    <citation type="submission" date="2019-11" db="EMBL/GenBank/DDBJ databases">
        <title>The complete genome sequence of Saccharopolyspora sp. E2A.</title>
        <authorList>
            <person name="Zhang G."/>
        </authorList>
    </citation>
    <scope>NUCLEOTIDE SEQUENCE [LARGE SCALE GENOMIC DNA]</scope>
    <source>
        <strain evidence="12">E2A</strain>
    </source>
</reference>
<feature type="region of interest" description="Disordered" evidence="8">
    <location>
        <begin position="53"/>
        <end position="74"/>
    </location>
</feature>
<dbReference type="InterPro" id="IPR050297">
    <property type="entry name" value="LipidA_mod_glycosyltrf_83"/>
</dbReference>
<dbReference type="GO" id="GO:0009103">
    <property type="term" value="P:lipopolysaccharide biosynthetic process"/>
    <property type="evidence" value="ECO:0007669"/>
    <property type="project" value="UniProtKB-ARBA"/>
</dbReference>
<feature type="transmembrane region" description="Helical" evidence="9">
    <location>
        <begin position="319"/>
        <end position="339"/>
    </location>
</feature>
<feature type="domain" description="Glycosyltransferase RgtA/B/C/D-like" evidence="10">
    <location>
        <begin position="173"/>
        <end position="337"/>
    </location>
</feature>
<evidence type="ECO:0000256" key="8">
    <source>
        <dbReference type="SAM" id="MobiDB-lite"/>
    </source>
</evidence>
<evidence type="ECO:0000256" key="4">
    <source>
        <dbReference type="ARBA" id="ARBA00022679"/>
    </source>
</evidence>
<dbReference type="KEGG" id="sace:GIY23_13460"/>
<dbReference type="PANTHER" id="PTHR33908">
    <property type="entry name" value="MANNOSYLTRANSFERASE YKCB-RELATED"/>
    <property type="match status" value="1"/>
</dbReference>
<keyword evidence="3" id="KW-0328">Glycosyltransferase</keyword>
<name>A0A5Q3Q7Q5_9PSEU</name>
<dbReference type="PANTHER" id="PTHR33908:SF11">
    <property type="entry name" value="MEMBRANE PROTEIN"/>
    <property type="match status" value="1"/>
</dbReference>
<dbReference type="Proteomes" id="UP000371041">
    <property type="component" value="Chromosome"/>
</dbReference>
<sequence>MTGITITSRGPSHAHHRDPRQPLRAHSARRARSYVLSLDRVRSSGVRSSCLARQGFSPRTRGTQEDPNAARHDLGRRYRTTHPSSKRLLGKLHWTVTGTWGIAVIAVDAQTERVSLTVSGRPLAPWARTGVLTIVTVTAALLTAINGRYGYLSDELYFLAAGKHHLDWGYMDQQPLVPLLAAAADALAPGNLYLFRLPTVVMMVVGIVATSLLARELGGDRRAQVLAAAAYPLSPWLLLSGHWLAAASMEPAQWTVILWLLTRWVRLHRNGRRRDRLLLAAGLVATAALQTKFQIVVLGVAVLASVAAVGPRPMLGRPALWAGAALTLGTAVPTLWWQARHDWPALDMGTVVDTETSRWLFLPGALFYSGVAVGAVLCLLGLWTLLRSEELRAYRFLGWTVVAVAAFFTVASGRPNYLAGLYGLLFAAAAVGLCHRRASRGARWQWVPWPAYLLSAVLPLVLLPLYPTQVLASHPQLASYSRLYETGWRELAATTARAYHALPPETRDRTAVVGESYPITGALDVHGVELGLPVAHSPHRGYWFFGAPPDSADSVLYVGVDDTLDPYFGRRRTLDTVDSDLVNIAQGVPVTHYEQPTTPWSELWPQLRRL</sequence>
<evidence type="ECO:0000256" key="1">
    <source>
        <dbReference type="ARBA" id="ARBA00004651"/>
    </source>
</evidence>
<feature type="transmembrane region" description="Helical" evidence="9">
    <location>
        <begin position="131"/>
        <end position="149"/>
    </location>
</feature>
<evidence type="ECO:0000313" key="11">
    <source>
        <dbReference type="EMBL" id="QGK70393.1"/>
    </source>
</evidence>
<feature type="transmembrane region" description="Helical" evidence="9">
    <location>
        <begin position="225"/>
        <end position="245"/>
    </location>
</feature>
<dbReference type="Pfam" id="PF13231">
    <property type="entry name" value="PMT_2"/>
    <property type="match status" value="1"/>
</dbReference>
<gene>
    <name evidence="11" type="ORF">GIY23_13460</name>
</gene>
<keyword evidence="12" id="KW-1185">Reference proteome</keyword>
<evidence type="ECO:0000256" key="5">
    <source>
        <dbReference type="ARBA" id="ARBA00022692"/>
    </source>
</evidence>
<organism evidence="11 12">
    <name type="scientific">Allosaccharopolyspora coralli</name>
    <dbReference type="NCBI Taxonomy" id="2665642"/>
    <lineage>
        <taxon>Bacteria</taxon>
        <taxon>Bacillati</taxon>
        <taxon>Actinomycetota</taxon>
        <taxon>Actinomycetes</taxon>
        <taxon>Pseudonocardiales</taxon>
        <taxon>Pseudonocardiaceae</taxon>
        <taxon>Allosaccharopolyspora</taxon>
    </lineage>
</organism>
<keyword evidence="5 9" id="KW-0812">Transmembrane</keyword>
<dbReference type="GO" id="GO:0005886">
    <property type="term" value="C:plasma membrane"/>
    <property type="evidence" value="ECO:0007669"/>
    <property type="project" value="UniProtKB-SubCell"/>
</dbReference>
<dbReference type="GO" id="GO:0016763">
    <property type="term" value="F:pentosyltransferase activity"/>
    <property type="evidence" value="ECO:0007669"/>
    <property type="project" value="TreeGrafter"/>
</dbReference>
<evidence type="ECO:0000256" key="3">
    <source>
        <dbReference type="ARBA" id="ARBA00022676"/>
    </source>
</evidence>
<dbReference type="EMBL" id="CP045929">
    <property type="protein sequence ID" value="QGK70393.1"/>
    <property type="molecule type" value="Genomic_DNA"/>
</dbReference>
<keyword evidence="7 9" id="KW-0472">Membrane</keyword>
<comment type="subcellular location">
    <subcellularLocation>
        <location evidence="1">Cell membrane</location>
        <topology evidence="1">Multi-pass membrane protein</topology>
    </subcellularLocation>
</comment>
<evidence type="ECO:0000256" key="2">
    <source>
        <dbReference type="ARBA" id="ARBA00022475"/>
    </source>
</evidence>
<feature type="compositionally biased region" description="Basic and acidic residues" evidence="8">
    <location>
        <begin position="62"/>
        <end position="74"/>
    </location>
</feature>
<dbReference type="AlphaFoldDB" id="A0A5Q3Q7Q5"/>
<evidence type="ECO:0000256" key="9">
    <source>
        <dbReference type="SAM" id="Phobius"/>
    </source>
</evidence>
<feature type="transmembrane region" description="Helical" evidence="9">
    <location>
        <begin position="193"/>
        <end position="213"/>
    </location>
</feature>
<keyword evidence="2" id="KW-1003">Cell membrane</keyword>
<proteinExistence type="predicted"/>
<feature type="transmembrane region" description="Helical" evidence="9">
    <location>
        <begin position="393"/>
        <end position="411"/>
    </location>
</feature>
<dbReference type="InterPro" id="IPR038731">
    <property type="entry name" value="RgtA/B/C-like"/>
</dbReference>
<evidence type="ECO:0000313" key="12">
    <source>
        <dbReference type="Proteomes" id="UP000371041"/>
    </source>
</evidence>
<evidence type="ECO:0000256" key="6">
    <source>
        <dbReference type="ARBA" id="ARBA00022989"/>
    </source>
</evidence>
<feature type="transmembrane region" description="Helical" evidence="9">
    <location>
        <begin position="359"/>
        <end position="386"/>
    </location>
</feature>
<keyword evidence="6 9" id="KW-1133">Transmembrane helix</keyword>
<feature type="compositionally biased region" description="Polar residues" evidence="8">
    <location>
        <begin position="1"/>
        <end position="10"/>
    </location>
</feature>
<feature type="transmembrane region" description="Helical" evidence="9">
    <location>
        <begin position="417"/>
        <end position="434"/>
    </location>
</feature>
<evidence type="ECO:0000256" key="7">
    <source>
        <dbReference type="ARBA" id="ARBA00023136"/>
    </source>
</evidence>
<evidence type="ECO:0000259" key="10">
    <source>
        <dbReference type="Pfam" id="PF13231"/>
    </source>
</evidence>